<sequence length="381" mass="40756">MTSALLALLVVAAALVAAQPAGAAAALPGGKAHWVVAVGGLDTSAKTNFRNWVRIGYYTFAPDSTVTTSFWNWNQRDQPMRADTMEADCGGTVPRCPIRTVEGFTGAPSGGFRGSYTYASDGRLTVTWTGDEAGNPLAEPLTEHWTVEGALAGGTAARMLSPTFYGPVLTERVPVPAPGAFSSYTATFGIGYGSNAALDRESRAAMKDLVTDARYNSRTYKGAFVVAKGNGDRKTGVVGREQTGGDWSFGGPQGWRLCGSAPCMGYLQHPTGCDDPLNKNRVRYLAEVGGGRRNTEEYWCQGLAQKATCYPYNSHPRPLLQVVDDAGRFQGWVGAEAFTEVDTRTNRPTGTWAAGYWGVFDMVSADLKPRLPVDQKPPAGR</sequence>
<evidence type="ECO:0000256" key="1">
    <source>
        <dbReference type="SAM" id="SignalP"/>
    </source>
</evidence>
<evidence type="ECO:0000313" key="2">
    <source>
        <dbReference type="EMBL" id="MCK8676116.1"/>
    </source>
</evidence>
<evidence type="ECO:0000313" key="3">
    <source>
        <dbReference type="Proteomes" id="UP001522868"/>
    </source>
</evidence>
<feature type="chain" id="PRO_5045326249" evidence="1">
    <location>
        <begin position="24"/>
        <end position="381"/>
    </location>
</feature>
<keyword evidence="3" id="KW-1185">Reference proteome</keyword>
<name>A0ABT0I463_9ACTN</name>
<reference evidence="2 3" key="1">
    <citation type="submission" date="2022-04" db="EMBL/GenBank/DDBJ databases">
        <title>Streptomyces sp. nov. LCR6-01 isolated from Lichen of Dirinaria sp.</title>
        <authorList>
            <person name="Kanchanasin P."/>
            <person name="Tanasupawat S."/>
            <person name="Phongsopitanun W."/>
        </authorList>
    </citation>
    <scope>NUCLEOTIDE SEQUENCE [LARGE SCALE GENOMIC DNA]</scope>
    <source>
        <strain evidence="2 3">LCR6-01</strain>
    </source>
</reference>
<feature type="signal peptide" evidence="1">
    <location>
        <begin position="1"/>
        <end position="23"/>
    </location>
</feature>
<comment type="caution">
    <text evidence="2">The sequence shown here is derived from an EMBL/GenBank/DDBJ whole genome shotgun (WGS) entry which is preliminary data.</text>
</comment>
<accession>A0ABT0I463</accession>
<keyword evidence="1" id="KW-0732">Signal</keyword>
<dbReference type="EMBL" id="JALPTH010000001">
    <property type="protein sequence ID" value="MCK8676116.1"/>
    <property type="molecule type" value="Genomic_DNA"/>
</dbReference>
<protein>
    <submittedName>
        <fullName evidence="2">Uncharacterized protein</fullName>
    </submittedName>
</protein>
<dbReference type="Proteomes" id="UP001522868">
    <property type="component" value="Unassembled WGS sequence"/>
</dbReference>
<organism evidence="2 3">
    <name type="scientific">Streptomyces lichenis</name>
    <dbReference type="NCBI Taxonomy" id="2306967"/>
    <lineage>
        <taxon>Bacteria</taxon>
        <taxon>Bacillati</taxon>
        <taxon>Actinomycetota</taxon>
        <taxon>Actinomycetes</taxon>
        <taxon>Kitasatosporales</taxon>
        <taxon>Streptomycetaceae</taxon>
        <taxon>Streptomyces</taxon>
    </lineage>
</organism>
<proteinExistence type="predicted"/>
<gene>
    <name evidence="2" type="ORF">M1O15_01530</name>
</gene>
<dbReference type="RefSeq" id="WP_248631298.1">
    <property type="nucleotide sequence ID" value="NZ_JALPTH010000001.1"/>
</dbReference>